<dbReference type="STRING" id="42354.SAMN05216333_11243"/>
<gene>
    <name evidence="3" type="ORF">SAMN05216333_11243</name>
</gene>
<accession>A0A1H8QNI6</accession>
<sequence length="244" mass="25445">MKKIYHYIVGALLASPMLASAATNYNLSSDFSNINNPNGTWSFLQGTTPLASQIPLNNGNPLYPATTSGYFSTGPNLNVDTPDVIKTAVSGSSAGETDTDFLAGDVIIHSPNSGDPLFVVWTAPSDGIVDFTSDIWYAHSTVSRSNDASISLGGSFLGSATISNASYGDRTNPWHMSGDDLAVVAGDTLSFAFTKSAGQSFGSLDGVNVDISFTSAVPEPETYAMLLAGLGLLGLAIRSRNQTV</sequence>
<reference evidence="4" key="1">
    <citation type="submission" date="2016-10" db="EMBL/GenBank/DDBJ databases">
        <authorList>
            <person name="Varghese N."/>
            <person name="Submissions S."/>
        </authorList>
    </citation>
    <scope>NUCLEOTIDE SEQUENCE [LARGE SCALE GENOMIC DNA]</scope>
    <source>
        <strain evidence="4">Nm76</strain>
    </source>
</reference>
<evidence type="ECO:0000313" key="4">
    <source>
        <dbReference type="Proteomes" id="UP000198814"/>
    </source>
</evidence>
<organism evidence="3 4">
    <name type="scientific">Nitrosomonas oligotropha</name>
    <dbReference type="NCBI Taxonomy" id="42354"/>
    <lineage>
        <taxon>Bacteria</taxon>
        <taxon>Pseudomonadati</taxon>
        <taxon>Pseudomonadota</taxon>
        <taxon>Betaproteobacteria</taxon>
        <taxon>Nitrosomonadales</taxon>
        <taxon>Nitrosomonadaceae</taxon>
        <taxon>Nitrosomonas</taxon>
    </lineage>
</organism>
<dbReference type="NCBIfam" id="TIGR02595">
    <property type="entry name" value="PEP_CTERM"/>
    <property type="match status" value="1"/>
</dbReference>
<evidence type="ECO:0000256" key="1">
    <source>
        <dbReference type="SAM" id="SignalP"/>
    </source>
</evidence>
<dbReference type="EMBL" id="FODO01000012">
    <property type="protein sequence ID" value="SEO55558.1"/>
    <property type="molecule type" value="Genomic_DNA"/>
</dbReference>
<proteinExistence type="predicted"/>
<name>A0A1H8QNI6_9PROT</name>
<dbReference type="RefSeq" id="WP_256206205.1">
    <property type="nucleotide sequence ID" value="NZ_FNOE01000012.1"/>
</dbReference>
<protein>
    <submittedName>
        <fullName evidence="3">PEP-CTERM protein-sorting domain-containing protein</fullName>
    </submittedName>
</protein>
<dbReference type="Proteomes" id="UP000198814">
    <property type="component" value="Unassembled WGS sequence"/>
</dbReference>
<feature type="signal peptide" evidence="1">
    <location>
        <begin position="1"/>
        <end position="21"/>
    </location>
</feature>
<evidence type="ECO:0000259" key="2">
    <source>
        <dbReference type="Pfam" id="PF07589"/>
    </source>
</evidence>
<feature type="chain" id="PRO_5011657475" evidence="1">
    <location>
        <begin position="22"/>
        <end position="244"/>
    </location>
</feature>
<keyword evidence="4" id="KW-1185">Reference proteome</keyword>
<evidence type="ECO:0000313" key="3">
    <source>
        <dbReference type="EMBL" id="SEO55558.1"/>
    </source>
</evidence>
<dbReference type="Pfam" id="PF07589">
    <property type="entry name" value="PEP-CTERM"/>
    <property type="match status" value="1"/>
</dbReference>
<feature type="domain" description="Ice-binding protein C-terminal" evidence="2">
    <location>
        <begin position="216"/>
        <end position="240"/>
    </location>
</feature>
<dbReference type="AlphaFoldDB" id="A0A1H8QNI6"/>
<keyword evidence="1" id="KW-0732">Signal</keyword>
<dbReference type="InterPro" id="IPR013424">
    <property type="entry name" value="Ice-binding_C"/>
</dbReference>